<organism evidence="2 3">
    <name type="scientific">Gymnopus androsaceus JB14</name>
    <dbReference type="NCBI Taxonomy" id="1447944"/>
    <lineage>
        <taxon>Eukaryota</taxon>
        <taxon>Fungi</taxon>
        <taxon>Dikarya</taxon>
        <taxon>Basidiomycota</taxon>
        <taxon>Agaricomycotina</taxon>
        <taxon>Agaricomycetes</taxon>
        <taxon>Agaricomycetidae</taxon>
        <taxon>Agaricales</taxon>
        <taxon>Marasmiineae</taxon>
        <taxon>Omphalotaceae</taxon>
        <taxon>Gymnopus</taxon>
    </lineage>
</organism>
<protein>
    <submittedName>
        <fullName evidence="2">Uncharacterized protein</fullName>
    </submittedName>
</protein>
<proteinExistence type="predicted"/>
<feature type="non-terminal residue" evidence="2">
    <location>
        <position position="1"/>
    </location>
</feature>
<name>A0A6A4HJ82_9AGAR</name>
<keyword evidence="1" id="KW-0472">Membrane</keyword>
<dbReference type="AlphaFoldDB" id="A0A6A4HJ82"/>
<evidence type="ECO:0000313" key="3">
    <source>
        <dbReference type="Proteomes" id="UP000799118"/>
    </source>
</evidence>
<evidence type="ECO:0000313" key="2">
    <source>
        <dbReference type="EMBL" id="KAE9398882.1"/>
    </source>
</evidence>
<keyword evidence="1" id="KW-1133">Transmembrane helix</keyword>
<feature type="transmembrane region" description="Helical" evidence="1">
    <location>
        <begin position="33"/>
        <end position="51"/>
    </location>
</feature>
<dbReference type="OrthoDB" id="9451547at2759"/>
<evidence type="ECO:0000256" key="1">
    <source>
        <dbReference type="SAM" id="Phobius"/>
    </source>
</evidence>
<dbReference type="EMBL" id="ML769476">
    <property type="protein sequence ID" value="KAE9398882.1"/>
    <property type="molecule type" value="Genomic_DNA"/>
</dbReference>
<gene>
    <name evidence="2" type="ORF">BT96DRAFT_1104909</name>
</gene>
<dbReference type="Proteomes" id="UP000799118">
    <property type="component" value="Unassembled WGS sequence"/>
</dbReference>
<keyword evidence="1" id="KW-0812">Transmembrane</keyword>
<reference evidence="2" key="1">
    <citation type="journal article" date="2019" name="Environ. Microbiol.">
        <title>Fungal ecological strategies reflected in gene transcription - a case study of two litter decomposers.</title>
        <authorList>
            <person name="Barbi F."/>
            <person name="Kohler A."/>
            <person name="Barry K."/>
            <person name="Baskaran P."/>
            <person name="Daum C."/>
            <person name="Fauchery L."/>
            <person name="Ihrmark K."/>
            <person name="Kuo A."/>
            <person name="LaButti K."/>
            <person name="Lipzen A."/>
            <person name="Morin E."/>
            <person name="Grigoriev I.V."/>
            <person name="Henrissat B."/>
            <person name="Lindahl B."/>
            <person name="Martin F."/>
        </authorList>
    </citation>
    <scope>NUCLEOTIDE SEQUENCE</scope>
    <source>
        <strain evidence="2">JB14</strain>
    </source>
</reference>
<sequence>SCVTTVFACTWVAVHPNIPSEAESGWAIYRRRARILVVALIAPEYIILWAANQLRSARHAVKELRRFPSCRNWTITHGMFLVMGGFFLTDSSGKRIGVLQERDLVKLLSTGQIALPNLSCSEIMDRSKGDALSKTLVLIQTTWFMLQVISRAVQHLPITELELTTSAFALLNILTYILWWKKPLDIRHPVVISLQQTRAREDICFARKSLLSLDEVDITDASSEECSEVDAGCSFSESHRVIIIQNAPLGQDQSLASSSALLQSKNDALPVSEPSTRIRVLDWIKSFSRIFVFLHAEFSKSLNAITQAFIRPWPSEAETETRSTALISTIIPPPQTLELASGSHMSTLVNGNAGASSARFLRLSVCYIYPPTQPSLFYKRTYLLRRSHTYLLAWDRLAISNRVGDVHRGYIWCNPPCSLEVPISIKDRTNFMADNITLHNLCSIGFVGYMVADSGVMACKYDFFHAPHSVFGF</sequence>
<dbReference type="PANTHER" id="PTHR35043:SF7">
    <property type="entry name" value="TRANSCRIPTION FACTOR DOMAIN-CONTAINING PROTEIN"/>
    <property type="match status" value="1"/>
</dbReference>
<accession>A0A6A4HJ82</accession>
<keyword evidence="3" id="KW-1185">Reference proteome</keyword>
<dbReference type="PANTHER" id="PTHR35043">
    <property type="entry name" value="TRANSCRIPTION FACTOR DOMAIN-CONTAINING PROTEIN"/>
    <property type="match status" value="1"/>
</dbReference>